<dbReference type="PANTHER" id="PTHR11076">
    <property type="entry name" value="DNA REPAIR POLYMERASE UMUC / TRANSFERASE FAMILY MEMBER"/>
    <property type="match status" value="1"/>
</dbReference>
<evidence type="ECO:0000313" key="8">
    <source>
        <dbReference type="EMBL" id="KAB7651257.1"/>
    </source>
</evidence>
<dbReference type="GO" id="GO:0005829">
    <property type="term" value="C:cytosol"/>
    <property type="evidence" value="ECO:0007669"/>
    <property type="project" value="TreeGrafter"/>
</dbReference>
<dbReference type="Gene3D" id="1.10.150.20">
    <property type="entry name" value="5' to 3' exonuclease, C-terminal subdomain"/>
    <property type="match status" value="1"/>
</dbReference>
<dbReference type="InterPro" id="IPR050116">
    <property type="entry name" value="DNA_polymerase-Y"/>
</dbReference>
<dbReference type="PANTHER" id="PTHR11076:SF34">
    <property type="entry name" value="PROTEIN UMUC"/>
    <property type="match status" value="1"/>
</dbReference>
<accession>A0AAI9WN34</accession>
<dbReference type="GO" id="GO:0003887">
    <property type="term" value="F:DNA-directed DNA polymerase activity"/>
    <property type="evidence" value="ECO:0007669"/>
    <property type="project" value="TreeGrafter"/>
</dbReference>
<dbReference type="InterPro" id="IPR043128">
    <property type="entry name" value="Rev_trsase/Diguanyl_cyclase"/>
</dbReference>
<dbReference type="InterPro" id="IPR001126">
    <property type="entry name" value="UmuC"/>
</dbReference>
<dbReference type="GO" id="GO:0006281">
    <property type="term" value="P:DNA repair"/>
    <property type="evidence" value="ECO:0007669"/>
    <property type="project" value="UniProtKB-KW"/>
</dbReference>
<reference evidence="8 9" key="1">
    <citation type="submission" date="2019-10" db="EMBL/GenBank/DDBJ databases">
        <title>Genome diversity of Sutterella seckii.</title>
        <authorList>
            <person name="Chaplin A.V."/>
            <person name="Sokolova S.R."/>
            <person name="Mosin K.A."/>
            <person name="Ivanova E.L."/>
            <person name="Kochetkova T.O."/>
            <person name="Goltsov A.Y."/>
            <person name="Trofimov D.Y."/>
            <person name="Efimov B.A."/>
        </authorList>
    </citation>
    <scope>NUCLEOTIDE SEQUENCE [LARGE SCALE GENOMIC DNA]</scope>
    <source>
        <strain evidence="8 9">ASD3426</strain>
    </source>
</reference>
<dbReference type="GO" id="GO:0042276">
    <property type="term" value="P:error-prone translesion synthesis"/>
    <property type="evidence" value="ECO:0007669"/>
    <property type="project" value="TreeGrafter"/>
</dbReference>
<dbReference type="GO" id="GO:0003684">
    <property type="term" value="F:damaged DNA binding"/>
    <property type="evidence" value="ECO:0007669"/>
    <property type="project" value="InterPro"/>
</dbReference>
<evidence type="ECO:0000256" key="5">
    <source>
        <dbReference type="ARBA" id="ARBA00023236"/>
    </source>
</evidence>
<dbReference type="EMBL" id="WEHW01000018">
    <property type="protein sequence ID" value="KAB7651257.1"/>
    <property type="molecule type" value="Genomic_DNA"/>
</dbReference>
<gene>
    <name evidence="8" type="ORF">GBM96_06415</name>
</gene>
<evidence type="ECO:0000259" key="7">
    <source>
        <dbReference type="PROSITE" id="PS50173"/>
    </source>
</evidence>
<protein>
    <submittedName>
        <fullName evidence="8">Y-family DNA polymerase</fullName>
    </submittedName>
</protein>
<organism evidence="8 9">
    <name type="scientific">Sutterella seckii</name>
    <dbReference type="NCBI Taxonomy" id="1944635"/>
    <lineage>
        <taxon>Bacteria</taxon>
        <taxon>Pseudomonadati</taxon>
        <taxon>Pseudomonadota</taxon>
        <taxon>Betaproteobacteria</taxon>
        <taxon>Burkholderiales</taxon>
        <taxon>Sutterellaceae</taxon>
        <taxon>Sutterella</taxon>
    </lineage>
</organism>
<evidence type="ECO:0000256" key="4">
    <source>
        <dbReference type="ARBA" id="ARBA00023204"/>
    </source>
</evidence>
<dbReference type="Proteomes" id="UP000469462">
    <property type="component" value="Unassembled WGS sequence"/>
</dbReference>
<dbReference type="AlphaFoldDB" id="A0AAI9WN34"/>
<dbReference type="RefSeq" id="WP_139687126.1">
    <property type="nucleotide sequence ID" value="NZ_WEHW01000018.1"/>
</dbReference>
<name>A0AAI9WN34_9BURK</name>
<dbReference type="PROSITE" id="PS50173">
    <property type="entry name" value="UMUC"/>
    <property type="match status" value="1"/>
</dbReference>
<keyword evidence="2" id="KW-0227">DNA damage</keyword>
<keyword evidence="4" id="KW-0234">DNA repair</keyword>
<sequence>MEFISLKSPERVERLRALGQLRDTADAGSERIPTETSASRSSKRLGLDPRQVICLIDANKFYCACERVIDPSLRGKPLVVLTNNDGCVAALTPEAKALGIRRGMPAFKFRSLVEEGKVEWRSSNYELYGSVSKNIAAILADMAVRIERYSIDENFADITGIPGDPAELGRAMKARIYEWQRIPACVGIANTKTLAKLANHLAKEWPVFGGVINWLDLAPHRREKAMSITPLTEVWGIGRRMGEALQNLGIHTVLDFWKMDPSFIRARWGVVLERTWRELHGIPCIPFDEEAAPREQIIRSRSFGHPVTDLESLAAAVSQHMADAAMTLRQQKSAAGEVGVFFHTNFFRGDLPQQNVSRVVKLPLPTSDTLILTKIAVGIVERFRREGFAYQKAGVILSDIRPEQSSDIPETLFCEASDREKERRRALMETLDGLARIYGRGIVTTASTQLATGWEARHEKLSRCYLTRREEILRAH</sequence>
<comment type="caution">
    <text evidence="8">The sequence shown here is derived from an EMBL/GenBank/DDBJ whole genome shotgun (WGS) entry which is preliminary data.</text>
</comment>
<feature type="domain" description="UmuC" evidence="7">
    <location>
        <begin position="53"/>
        <end position="238"/>
    </location>
</feature>
<dbReference type="Pfam" id="PF00817">
    <property type="entry name" value="IMS"/>
    <property type="match status" value="1"/>
</dbReference>
<comment type="similarity">
    <text evidence="1">Belongs to the DNA polymerase type-Y family.</text>
</comment>
<keyword evidence="5" id="KW-0742">SOS response</keyword>
<dbReference type="CDD" id="cd01700">
    <property type="entry name" value="PolY_Pol_V_umuC"/>
    <property type="match status" value="1"/>
</dbReference>
<keyword evidence="9" id="KW-1185">Reference proteome</keyword>
<feature type="compositionally biased region" description="Basic and acidic residues" evidence="6">
    <location>
        <begin position="24"/>
        <end position="33"/>
    </location>
</feature>
<proteinExistence type="inferred from homology"/>
<evidence type="ECO:0000256" key="1">
    <source>
        <dbReference type="ARBA" id="ARBA00010945"/>
    </source>
</evidence>
<evidence type="ECO:0000256" key="6">
    <source>
        <dbReference type="SAM" id="MobiDB-lite"/>
    </source>
</evidence>
<dbReference type="InterPro" id="IPR043502">
    <property type="entry name" value="DNA/RNA_pol_sf"/>
</dbReference>
<evidence type="ECO:0000256" key="2">
    <source>
        <dbReference type="ARBA" id="ARBA00022763"/>
    </source>
</evidence>
<dbReference type="InterPro" id="IPR025188">
    <property type="entry name" value="DUF4113"/>
</dbReference>
<dbReference type="SUPFAM" id="SSF56672">
    <property type="entry name" value="DNA/RNA polymerases"/>
    <property type="match status" value="1"/>
</dbReference>
<dbReference type="InterPro" id="IPR017961">
    <property type="entry name" value="DNA_pol_Y-fam_little_finger"/>
</dbReference>
<dbReference type="Gene3D" id="3.30.70.270">
    <property type="match status" value="1"/>
</dbReference>
<dbReference type="Gene3D" id="3.40.1170.60">
    <property type="match status" value="1"/>
</dbReference>
<evidence type="ECO:0000313" key="9">
    <source>
        <dbReference type="Proteomes" id="UP000469462"/>
    </source>
</evidence>
<dbReference type="Pfam" id="PF13438">
    <property type="entry name" value="DUF4113"/>
    <property type="match status" value="1"/>
</dbReference>
<evidence type="ECO:0000256" key="3">
    <source>
        <dbReference type="ARBA" id="ARBA00023199"/>
    </source>
</evidence>
<dbReference type="Pfam" id="PF11799">
    <property type="entry name" value="IMS_C"/>
    <property type="match status" value="1"/>
</dbReference>
<feature type="region of interest" description="Disordered" evidence="6">
    <location>
        <begin position="24"/>
        <end position="43"/>
    </location>
</feature>
<keyword evidence="3" id="KW-0741">SOS mutagenesis</keyword>
<dbReference type="GO" id="GO:0009432">
    <property type="term" value="P:SOS response"/>
    <property type="evidence" value="ECO:0007669"/>
    <property type="project" value="UniProtKB-KW"/>
</dbReference>